<accession>A0A0G1M6C7</accession>
<sequence>MKLAQINFERVQNIGLPNFRFKDLFIGDVLTSFIPYLFVAAGVLLLLYLVYGGLGLMLSRGDPKGVQSAKDKITGALVGFIIVFVSYWLVQIVGKILGITAIQTIFR</sequence>
<evidence type="ECO:0000313" key="2">
    <source>
        <dbReference type="EMBL" id="KKT67474.1"/>
    </source>
</evidence>
<dbReference type="EMBL" id="LCIZ01000008">
    <property type="protein sequence ID" value="KKT67474.1"/>
    <property type="molecule type" value="Genomic_DNA"/>
</dbReference>
<evidence type="ECO:0000256" key="1">
    <source>
        <dbReference type="SAM" id="Phobius"/>
    </source>
</evidence>
<evidence type="ECO:0000313" key="3">
    <source>
        <dbReference type="Proteomes" id="UP000033901"/>
    </source>
</evidence>
<keyword evidence="1" id="KW-0472">Membrane</keyword>
<proteinExistence type="predicted"/>
<gene>
    <name evidence="2" type="ORF">UW61_C0008G0002</name>
</gene>
<dbReference type="Pfam" id="PF18895">
    <property type="entry name" value="T4SS_pilin"/>
    <property type="match status" value="1"/>
</dbReference>
<keyword evidence="1" id="KW-1133">Transmembrane helix</keyword>
<dbReference type="InterPro" id="IPR043993">
    <property type="entry name" value="T4SS_pilin"/>
</dbReference>
<organism evidence="2 3">
    <name type="scientific">Candidatus Curtissbacteria bacterium GW2011_GWC1_44_33</name>
    <dbReference type="NCBI Taxonomy" id="1618413"/>
    <lineage>
        <taxon>Bacteria</taxon>
        <taxon>Candidatus Curtissiibacteriota</taxon>
    </lineage>
</organism>
<feature type="transmembrane region" description="Helical" evidence="1">
    <location>
        <begin position="73"/>
        <end position="90"/>
    </location>
</feature>
<feature type="transmembrane region" description="Helical" evidence="1">
    <location>
        <begin position="33"/>
        <end position="52"/>
    </location>
</feature>
<dbReference type="AlphaFoldDB" id="A0A0G1M6C7"/>
<dbReference type="Proteomes" id="UP000033901">
    <property type="component" value="Unassembled WGS sequence"/>
</dbReference>
<name>A0A0G1M6C7_9BACT</name>
<reference evidence="2 3" key="1">
    <citation type="journal article" date="2015" name="Nature">
        <title>rRNA introns, odd ribosomes, and small enigmatic genomes across a large radiation of phyla.</title>
        <authorList>
            <person name="Brown C.T."/>
            <person name="Hug L.A."/>
            <person name="Thomas B.C."/>
            <person name="Sharon I."/>
            <person name="Castelle C.J."/>
            <person name="Singh A."/>
            <person name="Wilkins M.J."/>
            <person name="Williams K.H."/>
            <person name="Banfield J.F."/>
        </authorList>
    </citation>
    <scope>NUCLEOTIDE SEQUENCE [LARGE SCALE GENOMIC DNA]</scope>
</reference>
<keyword evidence="1" id="KW-0812">Transmembrane</keyword>
<comment type="caution">
    <text evidence="2">The sequence shown here is derived from an EMBL/GenBank/DDBJ whole genome shotgun (WGS) entry which is preliminary data.</text>
</comment>
<protein>
    <submittedName>
        <fullName evidence="2">Uncharacterized protein</fullName>
    </submittedName>
</protein>